<dbReference type="RefSeq" id="WP_195811848.1">
    <property type="nucleotide sequence ID" value="NZ_CP064795.1"/>
</dbReference>
<dbReference type="NCBIfam" id="TIGR01256">
    <property type="entry name" value="modA"/>
    <property type="match status" value="1"/>
</dbReference>
<evidence type="ECO:0000313" key="6">
    <source>
        <dbReference type="Proteomes" id="UP000595095"/>
    </source>
</evidence>
<dbReference type="SUPFAM" id="SSF53850">
    <property type="entry name" value="Periplasmic binding protein-like II"/>
    <property type="match status" value="1"/>
</dbReference>
<comment type="similarity">
    <text evidence="1">Belongs to the bacterial solute-binding protein ModA family.</text>
</comment>
<evidence type="ECO:0000256" key="4">
    <source>
        <dbReference type="PIRSR" id="PIRSR004846-1"/>
    </source>
</evidence>
<dbReference type="Pfam" id="PF13531">
    <property type="entry name" value="SBP_bac_11"/>
    <property type="match status" value="1"/>
</dbReference>
<dbReference type="GO" id="GO:0015689">
    <property type="term" value="P:molybdate ion transport"/>
    <property type="evidence" value="ECO:0007669"/>
    <property type="project" value="InterPro"/>
</dbReference>
<dbReference type="InterPro" id="IPR005950">
    <property type="entry name" value="ModA"/>
</dbReference>
<dbReference type="GO" id="GO:0030973">
    <property type="term" value="F:molybdate ion binding"/>
    <property type="evidence" value="ECO:0007669"/>
    <property type="project" value="TreeGrafter"/>
</dbReference>
<feature type="binding site" evidence="4">
    <location>
        <position position="159"/>
    </location>
    <ligand>
        <name>molybdate</name>
        <dbReference type="ChEBI" id="CHEBI:36264"/>
    </ligand>
</feature>
<evidence type="ECO:0000256" key="3">
    <source>
        <dbReference type="ARBA" id="ARBA00022729"/>
    </source>
</evidence>
<keyword evidence="6" id="KW-1185">Reference proteome</keyword>
<proteinExistence type="inferred from homology"/>
<dbReference type="Proteomes" id="UP000595095">
    <property type="component" value="Chromosome"/>
</dbReference>
<dbReference type="PANTHER" id="PTHR30632:SF14">
    <property type="entry name" value="TUNGSTATE_MOLYBDATE_CHROMATE-BINDING PROTEIN MODA"/>
    <property type="match status" value="1"/>
</dbReference>
<dbReference type="Gene3D" id="3.40.190.10">
    <property type="entry name" value="Periplasmic binding protein-like II"/>
    <property type="match status" value="2"/>
</dbReference>
<dbReference type="KEGG" id="smaa:IT774_06435"/>
<keyword evidence="2 4" id="KW-0479">Metal-binding</keyword>
<dbReference type="EMBL" id="CP064795">
    <property type="protein sequence ID" value="QPG06773.1"/>
    <property type="molecule type" value="Genomic_DNA"/>
</dbReference>
<sequence length="244" mass="26939">MMILWCGAVQAAPQPLHIAVAANFAEPARLIARQFTDTYHIPTRITVASSGTLYVQITHGAPFDVFLSADARRPRQLVAQQQAHADSLHSYARGQLVYLTRGPAPRTTSQLSRQLRQSDSRLAMANPRLAPYGLAAKQTLQALQLWEGQKLVPVLGKNVLQAVQYFRLNTVAHALVAASQQPQGEYQQFVVPASLYKPIIQQLVIPVSATEPGSARKFIGFLLSDAVQRQLTQWGYLCVRDVCQ</sequence>
<dbReference type="PANTHER" id="PTHR30632">
    <property type="entry name" value="MOLYBDATE-BINDING PERIPLASMIC PROTEIN"/>
    <property type="match status" value="1"/>
</dbReference>
<gene>
    <name evidence="5" type="primary">modA</name>
    <name evidence="5" type="ORF">IT774_06435</name>
</gene>
<dbReference type="PIRSF" id="PIRSF004846">
    <property type="entry name" value="ModA"/>
    <property type="match status" value="1"/>
</dbReference>
<protein>
    <submittedName>
        <fullName evidence="5">Molybdate ABC transporter substrate-binding protein</fullName>
    </submittedName>
</protein>
<evidence type="ECO:0000256" key="1">
    <source>
        <dbReference type="ARBA" id="ARBA00009175"/>
    </source>
</evidence>
<evidence type="ECO:0000313" key="5">
    <source>
        <dbReference type="EMBL" id="QPG06773.1"/>
    </source>
</evidence>
<dbReference type="GO" id="GO:0046872">
    <property type="term" value="F:metal ion binding"/>
    <property type="evidence" value="ECO:0007669"/>
    <property type="project" value="UniProtKB-KW"/>
</dbReference>
<dbReference type="InterPro" id="IPR050682">
    <property type="entry name" value="ModA/WtpA"/>
</dbReference>
<keyword evidence="3" id="KW-0732">Signal</keyword>
<reference evidence="5 6" key="1">
    <citation type="submission" date="2020-11" db="EMBL/GenBank/DDBJ databases">
        <title>Complete genome sequence for Salinimonas sp. strain G2-b.</title>
        <authorList>
            <person name="Park S.-J."/>
        </authorList>
    </citation>
    <scope>NUCLEOTIDE SEQUENCE [LARGE SCALE GENOMIC DNA]</scope>
    <source>
        <strain evidence="5 6">G2-b</strain>
    </source>
</reference>
<accession>A0A7S9DZG0</accession>
<evidence type="ECO:0000256" key="2">
    <source>
        <dbReference type="ARBA" id="ARBA00022723"/>
    </source>
</evidence>
<feature type="binding site" evidence="4">
    <location>
        <position position="50"/>
    </location>
    <ligand>
        <name>molybdate</name>
        <dbReference type="ChEBI" id="CHEBI:36264"/>
    </ligand>
</feature>
<dbReference type="AlphaFoldDB" id="A0A7S9DZG0"/>
<organism evidence="5 6">
    <name type="scientific">Salinimonas marina</name>
    <dbReference type="NCBI Taxonomy" id="2785918"/>
    <lineage>
        <taxon>Bacteria</taxon>
        <taxon>Pseudomonadati</taxon>
        <taxon>Pseudomonadota</taxon>
        <taxon>Gammaproteobacteria</taxon>
        <taxon>Alteromonadales</taxon>
        <taxon>Alteromonadaceae</taxon>
        <taxon>Alteromonas/Salinimonas group</taxon>
        <taxon>Salinimonas</taxon>
    </lineage>
</organism>
<name>A0A7S9DZG0_9ALTE</name>
<keyword evidence="4" id="KW-0500">Molybdenum</keyword>